<evidence type="ECO:0000313" key="2">
    <source>
        <dbReference type="EMBL" id="CAG6480970.1"/>
    </source>
</evidence>
<name>A0A8D8BWG6_CULPI</name>
<accession>A0A8D8BWG6</accession>
<evidence type="ECO:0000256" key="1">
    <source>
        <dbReference type="SAM" id="MobiDB-lite"/>
    </source>
</evidence>
<protein>
    <submittedName>
        <fullName evidence="2">(northern house mosquito) hypothetical protein</fullName>
    </submittedName>
</protein>
<proteinExistence type="predicted"/>
<feature type="region of interest" description="Disordered" evidence="1">
    <location>
        <begin position="1"/>
        <end position="114"/>
    </location>
</feature>
<dbReference type="AlphaFoldDB" id="A0A8D8BWG6"/>
<sequence>MYVHTARAGTGPGGHHAVPGTRAGRPQGSLRHQNADLPDDLPTRRAVSVRGASETGPVRRSAAGNLHAQGQSQLGQARVRKAGRTEAIRAASRRRPAADSKSRQKPAPGRVPVADPQLVRAAAPVRVRAEGLVRADQRRQRRQPLDGPELGGTACRWWWCGGRLCLLVQETQSMVSEREMLLISSRFFSFFFSAFFLFCVCARPGQQQSLFSVSRFRSMIRKFKTKTQ</sequence>
<dbReference type="EMBL" id="HBUE01089808">
    <property type="protein sequence ID" value="CAG6480970.1"/>
    <property type="molecule type" value="Transcribed_RNA"/>
</dbReference>
<organism evidence="2">
    <name type="scientific">Culex pipiens</name>
    <name type="common">House mosquito</name>
    <dbReference type="NCBI Taxonomy" id="7175"/>
    <lineage>
        <taxon>Eukaryota</taxon>
        <taxon>Metazoa</taxon>
        <taxon>Ecdysozoa</taxon>
        <taxon>Arthropoda</taxon>
        <taxon>Hexapoda</taxon>
        <taxon>Insecta</taxon>
        <taxon>Pterygota</taxon>
        <taxon>Neoptera</taxon>
        <taxon>Endopterygota</taxon>
        <taxon>Diptera</taxon>
        <taxon>Nematocera</taxon>
        <taxon>Culicoidea</taxon>
        <taxon>Culicidae</taxon>
        <taxon>Culicinae</taxon>
        <taxon>Culicini</taxon>
        <taxon>Culex</taxon>
        <taxon>Culex</taxon>
    </lineage>
</organism>
<reference evidence="2" key="1">
    <citation type="submission" date="2021-05" db="EMBL/GenBank/DDBJ databases">
        <authorList>
            <person name="Alioto T."/>
            <person name="Alioto T."/>
            <person name="Gomez Garrido J."/>
        </authorList>
    </citation>
    <scope>NUCLEOTIDE SEQUENCE</scope>
</reference>